<dbReference type="PANTHER" id="PTHR36181">
    <property type="entry name" value="INTRON-ENCODED ENDONUCLEASE AI3-RELATED"/>
    <property type="match status" value="1"/>
</dbReference>
<dbReference type="EMBL" id="KU666552">
    <property type="protein sequence ID" value="ANC62729.1"/>
    <property type="molecule type" value="Genomic_DNA"/>
</dbReference>
<dbReference type="FunFam" id="3.10.28.10:FF:000010">
    <property type="entry name" value="LAGLIDADG homing endonuclease I-LtrII"/>
    <property type="match status" value="1"/>
</dbReference>
<dbReference type="AlphaFoldDB" id="A0A168RBB8"/>
<geneLocation type="mitochondrion" evidence="2"/>
<name>A0A168RBB8_9HYPO</name>
<proteinExistence type="predicted"/>
<dbReference type="SUPFAM" id="SSF55608">
    <property type="entry name" value="Homing endonucleases"/>
    <property type="match status" value="2"/>
</dbReference>
<evidence type="ECO:0000259" key="1">
    <source>
        <dbReference type="Pfam" id="PF00961"/>
    </source>
</evidence>
<dbReference type="InterPro" id="IPR027434">
    <property type="entry name" value="Homing_endonucl"/>
</dbReference>
<dbReference type="RefSeq" id="YP_009254044.1">
    <property type="nucleotide sequence ID" value="NC_030206.1"/>
</dbReference>
<dbReference type="InterPro" id="IPR004860">
    <property type="entry name" value="LAGLIDADG_dom"/>
</dbReference>
<evidence type="ECO:0000313" key="2">
    <source>
        <dbReference type="EMBL" id="ANC62729.1"/>
    </source>
</evidence>
<dbReference type="Pfam" id="PF00961">
    <property type="entry name" value="LAGLIDADG_1"/>
    <property type="match status" value="2"/>
</dbReference>
<dbReference type="GO" id="GO:0005739">
    <property type="term" value="C:mitochondrion"/>
    <property type="evidence" value="ECO:0007669"/>
    <property type="project" value="UniProtKB-ARBA"/>
</dbReference>
<reference evidence="2" key="1">
    <citation type="submission" date="2016-02" db="EMBL/GenBank/DDBJ databases">
        <authorList>
            <person name="Wen L."/>
            <person name="He K."/>
            <person name="Yang H."/>
        </authorList>
    </citation>
    <scope>NUCLEOTIDE SEQUENCE</scope>
</reference>
<keyword evidence="2" id="KW-0496">Mitochondrion</keyword>
<dbReference type="InterPro" id="IPR051289">
    <property type="entry name" value="LAGLIDADG_Endonuclease"/>
</dbReference>
<feature type="domain" description="Homing endonuclease LAGLIDADG" evidence="1">
    <location>
        <begin position="2"/>
        <end position="55"/>
    </location>
</feature>
<organism evidence="2">
    <name type="scientific">Hypomyces aurantius</name>
    <dbReference type="NCBI Taxonomy" id="29852"/>
    <lineage>
        <taxon>Eukaryota</taxon>
        <taxon>Fungi</taxon>
        <taxon>Dikarya</taxon>
        <taxon>Ascomycota</taxon>
        <taxon>Pezizomycotina</taxon>
        <taxon>Sordariomycetes</taxon>
        <taxon>Hypocreomycetidae</taxon>
        <taxon>Hypocreales</taxon>
        <taxon>Hypocreaceae</taxon>
        <taxon>Hypomyces</taxon>
    </lineage>
</organism>
<accession>A0A168RBB8</accession>
<dbReference type="GeneID" id="27910847"/>
<protein>
    <recommendedName>
        <fullName evidence="1">Homing endonuclease LAGLIDADG domain-containing protein</fullName>
    </recommendedName>
</protein>
<dbReference type="PANTHER" id="PTHR36181:SF4">
    <property type="entry name" value="LAGLIDADG ENDONUCLEASE"/>
    <property type="match status" value="1"/>
</dbReference>
<dbReference type="Gene3D" id="3.10.28.10">
    <property type="entry name" value="Homing endonucleases"/>
    <property type="match status" value="2"/>
</dbReference>
<sequence length="245" mass="28036">MIHDFFGVGSVTRNKDTASYQVTSMKDLLSVIEHFKKYPLRTRKQIDFLLFTKAYDLIANKSHLTDLQSIVNIRASMNKGIPERLALDFPETKPEVKPEFLLIQNNKLFDMNFWIAGFVTGEGCFFVKTSKSKTHKLGLSVGLNFIVVQNIRDIEIIEEIKSIFDCGSVTISESSGIVRYTVAKLSDIQNKILPFLDKYPIIGEKVKDYEDFKKVSDLIADKSHLTKEGLEEILKIKSKMNFNRK</sequence>
<gene>
    <name evidence="2" type="primary">orf245</name>
</gene>
<dbReference type="GO" id="GO:0004519">
    <property type="term" value="F:endonuclease activity"/>
    <property type="evidence" value="ECO:0007669"/>
    <property type="project" value="InterPro"/>
</dbReference>
<feature type="domain" description="Homing endonuclease LAGLIDADG" evidence="1">
    <location>
        <begin position="115"/>
        <end position="215"/>
    </location>
</feature>